<sequence>MTYRHIITLGILSALLVGGSRHEGYAQYRQNSRFLPYSYVAFGGGTSTYFGDLAGYSQPIKTLFTLPRWNVGLSYNRQFTPHFGARASFTWARITGDDYTFTKNDPVKYAAQYARNLHFRNDLKEFALIGNYDFIASGRTPRERPKVTPYALFGVALVAHNPKALTSLTSVSGETPDRSNQQWVALQPLGTEGQGQPGYAKPYSLVTISIPVGLGVRYALNESFNIAAEVRITPTFSDYLDDVGGPYPNPADLTTPLAQEFSNRAFINDPATGLAIKERFAARTGDDRLNGINQIAGAGIDPAALTERGGGSRIPIRDSYLLTSFQIQYIIPTKIKCPPIR</sequence>
<dbReference type="Proteomes" id="UP000011058">
    <property type="component" value="Chromosome"/>
</dbReference>
<dbReference type="PATRIC" id="fig|1166018.3.peg.4882"/>
<evidence type="ECO:0000313" key="2">
    <source>
        <dbReference type="Proteomes" id="UP000011058"/>
    </source>
</evidence>
<dbReference type="HOGENOM" id="CLU_071588_0_0_10"/>
<dbReference type="OrthoDB" id="654178at2"/>
<gene>
    <name evidence="1" type="ORF">FAES_3113</name>
</gene>
<keyword evidence="2" id="KW-1185">Reference proteome</keyword>
<dbReference type="eggNOG" id="COG3637">
    <property type="taxonomic scope" value="Bacteria"/>
</dbReference>
<dbReference type="EMBL" id="HE796683">
    <property type="protein sequence ID" value="CCH01122.1"/>
    <property type="molecule type" value="Genomic_DNA"/>
</dbReference>
<dbReference type="AlphaFoldDB" id="I0KAG9"/>
<evidence type="ECO:0000313" key="1">
    <source>
        <dbReference type="EMBL" id="CCH01122.1"/>
    </source>
</evidence>
<evidence type="ECO:0008006" key="3">
    <source>
        <dbReference type="Google" id="ProtNLM"/>
    </source>
</evidence>
<proteinExistence type="predicted"/>
<dbReference type="RefSeq" id="WP_015332221.1">
    <property type="nucleotide sequence ID" value="NC_020054.1"/>
</dbReference>
<reference evidence="1 2" key="1">
    <citation type="journal article" date="2012" name="J. Bacteriol.">
        <title>Genome Sequence of Fibrella aestuarina BUZ 2T, a Filamentous Marine Bacterium.</title>
        <authorList>
            <person name="Filippini M."/>
            <person name="Qi W."/>
            <person name="Blom J."/>
            <person name="Goesmann A."/>
            <person name="Smits T.H."/>
            <person name="Bagheri H.C."/>
        </authorList>
    </citation>
    <scope>NUCLEOTIDE SEQUENCE [LARGE SCALE GENOMIC DNA]</scope>
    <source>
        <strain evidence="2">BUZ 2T</strain>
    </source>
</reference>
<dbReference type="STRING" id="1166018.FAES_3113"/>
<protein>
    <recommendedName>
        <fullName evidence="3">DUF6089 domain-containing protein</fullName>
    </recommendedName>
</protein>
<dbReference type="KEGG" id="fae:FAES_3113"/>
<accession>I0KAG9</accession>
<organism evidence="1 2">
    <name type="scientific">Fibrella aestuarina BUZ 2</name>
    <dbReference type="NCBI Taxonomy" id="1166018"/>
    <lineage>
        <taxon>Bacteria</taxon>
        <taxon>Pseudomonadati</taxon>
        <taxon>Bacteroidota</taxon>
        <taxon>Cytophagia</taxon>
        <taxon>Cytophagales</taxon>
        <taxon>Spirosomataceae</taxon>
        <taxon>Fibrella</taxon>
    </lineage>
</organism>
<dbReference type="SUPFAM" id="SSF56925">
    <property type="entry name" value="OMPA-like"/>
    <property type="match status" value="1"/>
</dbReference>
<name>I0KAG9_9BACT</name>
<dbReference type="InterPro" id="IPR011250">
    <property type="entry name" value="OMP/PagP_B-barrel"/>
</dbReference>
<dbReference type="Gene3D" id="2.40.160.20">
    <property type="match status" value="1"/>
</dbReference>